<dbReference type="InterPro" id="IPR011005">
    <property type="entry name" value="Dihydropteroate_synth-like_sf"/>
</dbReference>
<keyword evidence="4 8" id="KW-0808">Transferase</keyword>
<evidence type="ECO:0000259" key="7">
    <source>
        <dbReference type="PROSITE" id="PS50972"/>
    </source>
</evidence>
<dbReference type="PANTHER" id="PTHR45833:SF1">
    <property type="entry name" value="METHIONINE SYNTHASE"/>
    <property type="match status" value="1"/>
</dbReference>
<dbReference type="PANTHER" id="PTHR45833">
    <property type="entry name" value="METHIONINE SYNTHASE"/>
    <property type="match status" value="1"/>
</dbReference>
<dbReference type="GO" id="GO:0005829">
    <property type="term" value="C:cytosol"/>
    <property type="evidence" value="ECO:0007669"/>
    <property type="project" value="TreeGrafter"/>
</dbReference>
<dbReference type="InterPro" id="IPR000489">
    <property type="entry name" value="Pterin-binding_dom"/>
</dbReference>
<dbReference type="EMBL" id="FUWM01000012">
    <property type="protein sequence ID" value="SJZ70547.1"/>
    <property type="molecule type" value="Genomic_DNA"/>
</dbReference>
<proteinExistence type="inferred from homology"/>
<evidence type="ECO:0000256" key="1">
    <source>
        <dbReference type="ARBA" id="ARBA00010398"/>
    </source>
</evidence>
<evidence type="ECO:0000256" key="3">
    <source>
        <dbReference type="ARBA" id="ARBA00022628"/>
    </source>
</evidence>
<keyword evidence="5" id="KW-0479">Metal-binding</keyword>
<dbReference type="RefSeq" id="WP_078810064.1">
    <property type="nucleotide sequence ID" value="NZ_FUWM01000012.1"/>
</dbReference>
<sequence length="267" mass="29476">MIIIGELINTSREGVEPAVKERDKEFIQDLAKKQEEVGADYIDVNCGTLIKEEPEALEWLVKTVQEVVDVPLCIDSPNPEALKRGLEAYEHEKGAIINSITAEEERYEQILPLLQEYNASVVALAMDDSGMPKNADDRINVATKLVEALIDDGISMENIYVDPIVQPIGTDVKMGIEILNAIDTITDKYEDIHITCGLSNISHGLPMRRLLNQTYVVLGMSRGMDSAILDPLDEKIMSLAIAGDTLLGNDKYCGNYIKAAKSNKLTI</sequence>
<dbReference type="GO" id="GO:0032259">
    <property type="term" value="P:methylation"/>
    <property type="evidence" value="ECO:0007669"/>
    <property type="project" value="UniProtKB-KW"/>
</dbReference>
<name>A0A1T4MUP1_9FIRM</name>
<gene>
    <name evidence="8" type="ORF">SAMN02745118_01591</name>
</gene>
<dbReference type="SUPFAM" id="SSF51717">
    <property type="entry name" value="Dihydropteroate synthetase-like"/>
    <property type="match status" value="1"/>
</dbReference>
<dbReference type="Gene3D" id="3.20.20.20">
    <property type="entry name" value="Dihydropteroate synthase-like"/>
    <property type="match status" value="1"/>
</dbReference>
<dbReference type="Pfam" id="PF00809">
    <property type="entry name" value="Pterin_bind"/>
    <property type="match status" value="1"/>
</dbReference>
<evidence type="ECO:0000256" key="4">
    <source>
        <dbReference type="ARBA" id="ARBA00022679"/>
    </source>
</evidence>
<organism evidence="8 9">
    <name type="scientific">Selenihalanaerobacter shriftii</name>
    <dbReference type="NCBI Taxonomy" id="142842"/>
    <lineage>
        <taxon>Bacteria</taxon>
        <taxon>Bacillati</taxon>
        <taxon>Bacillota</taxon>
        <taxon>Clostridia</taxon>
        <taxon>Halanaerobiales</taxon>
        <taxon>Halobacteroidaceae</taxon>
        <taxon>Selenihalanaerobacter</taxon>
    </lineage>
</organism>
<keyword evidence="6" id="KW-0170">Cobalt</keyword>
<evidence type="ECO:0000313" key="8">
    <source>
        <dbReference type="EMBL" id="SJZ70547.1"/>
    </source>
</evidence>
<comment type="similarity">
    <text evidence="1">Belongs to the vitamin-B12 dependent methionine synthase family.</text>
</comment>
<accession>A0A1T4MUP1</accession>
<keyword evidence="9" id="KW-1185">Reference proteome</keyword>
<protein>
    <submittedName>
        <fullName evidence="8">5-methyltetrahydrofolate--homocysteine methyltransferase</fullName>
    </submittedName>
</protein>
<dbReference type="InterPro" id="IPR050554">
    <property type="entry name" value="Met_Synthase/Corrinoid"/>
</dbReference>
<dbReference type="OrthoDB" id="358252at2"/>
<evidence type="ECO:0000256" key="6">
    <source>
        <dbReference type="ARBA" id="ARBA00023285"/>
    </source>
</evidence>
<dbReference type="GO" id="GO:0050667">
    <property type="term" value="P:homocysteine metabolic process"/>
    <property type="evidence" value="ECO:0007669"/>
    <property type="project" value="TreeGrafter"/>
</dbReference>
<keyword evidence="3" id="KW-0846">Cobalamin</keyword>
<dbReference type="Proteomes" id="UP000190625">
    <property type="component" value="Unassembled WGS sequence"/>
</dbReference>
<evidence type="ECO:0000256" key="2">
    <source>
        <dbReference type="ARBA" id="ARBA00022603"/>
    </source>
</evidence>
<dbReference type="STRING" id="142842.SAMN02745118_01591"/>
<dbReference type="GO" id="GO:0031419">
    <property type="term" value="F:cobalamin binding"/>
    <property type="evidence" value="ECO:0007669"/>
    <property type="project" value="UniProtKB-KW"/>
</dbReference>
<dbReference type="GO" id="GO:0046872">
    <property type="term" value="F:metal ion binding"/>
    <property type="evidence" value="ECO:0007669"/>
    <property type="project" value="UniProtKB-KW"/>
</dbReference>
<dbReference type="PROSITE" id="PS50972">
    <property type="entry name" value="PTERIN_BINDING"/>
    <property type="match status" value="1"/>
</dbReference>
<keyword evidence="2 8" id="KW-0489">Methyltransferase</keyword>
<evidence type="ECO:0000313" key="9">
    <source>
        <dbReference type="Proteomes" id="UP000190625"/>
    </source>
</evidence>
<dbReference type="GO" id="GO:0008705">
    <property type="term" value="F:methionine synthase activity"/>
    <property type="evidence" value="ECO:0007669"/>
    <property type="project" value="TreeGrafter"/>
</dbReference>
<dbReference type="GO" id="GO:0046653">
    <property type="term" value="P:tetrahydrofolate metabolic process"/>
    <property type="evidence" value="ECO:0007669"/>
    <property type="project" value="TreeGrafter"/>
</dbReference>
<evidence type="ECO:0000256" key="5">
    <source>
        <dbReference type="ARBA" id="ARBA00022723"/>
    </source>
</evidence>
<reference evidence="9" key="1">
    <citation type="submission" date="2017-02" db="EMBL/GenBank/DDBJ databases">
        <authorList>
            <person name="Varghese N."/>
            <person name="Submissions S."/>
        </authorList>
    </citation>
    <scope>NUCLEOTIDE SEQUENCE [LARGE SCALE GENOMIC DNA]</scope>
    <source>
        <strain evidence="9">ATCC BAA-73</strain>
    </source>
</reference>
<feature type="domain" description="Pterin-binding" evidence="7">
    <location>
        <begin position="1"/>
        <end position="247"/>
    </location>
</feature>
<dbReference type="NCBIfam" id="NF005719">
    <property type="entry name" value="PRK07535.1"/>
    <property type="match status" value="1"/>
</dbReference>
<dbReference type="AlphaFoldDB" id="A0A1T4MUP1"/>